<protein>
    <recommendedName>
        <fullName evidence="4">Multipass membrane protein</fullName>
    </recommendedName>
</protein>
<organism evidence="2 3">
    <name type="scientific">Stygiolobus azoricus</name>
    <dbReference type="NCBI Taxonomy" id="41675"/>
    <lineage>
        <taxon>Archaea</taxon>
        <taxon>Thermoproteota</taxon>
        <taxon>Thermoprotei</taxon>
        <taxon>Sulfolobales</taxon>
        <taxon>Sulfolobaceae</taxon>
        <taxon>Stygiolobus</taxon>
    </lineage>
</organism>
<feature type="transmembrane region" description="Helical" evidence="1">
    <location>
        <begin position="139"/>
        <end position="158"/>
    </location>
</feature>
<feature type="transmembrane region" description="Helical" evidence="1">
    <location>
        <begin position="61"/>
        <end position="84"/>
    </location>
</feature>
<feature type="transmembrane region" description="Helical" evidence="1">
    <location>
        <begin position="6"/>
        <end position="23"/>
    </location>
</feature>
<sequence>MDLLLYSGIASVMVVVIVAILYLSERVKNYAGLFLVYFLLGMMAIMFLSAIYYLYYPPSFSLALAFLTNSIYMVSLLVPFFLVAKKLTSKEYRGGHEIYISVLAVINEFLMGYTFNLAYLGSSYFENTLDVFNYSVNSYWFFYPMMAEMLSLYIINYIRNGNVRKDPSP</sequence>
<proteinExistence type="predicted"/>
<evidence type="ECO:0008006" key="4">
    <source>
        <dbReference type="Google" id="ProtNLM"/>
    </source>
</evidence>
<evidence type="ECO:0000313" key="2">
    <source>
        <dbReference type="EMBL" id="QGR18612.1"/>
    </source>
</evidence>
<feature type="transmembrane region" description="Helical" evidence="1">
    <location>
        <begin position="96"/>
        <end position="119"/>
    </location>
</feature>
<keyword evidence="1" id="KW-0472">Membrane</keyword>
<keyword evidence="1" id="KW-1133">Transmembrane helix</keyword>
<name>A0A650CLQ9_9CREN</name>
<evidence type="ECO:0000256" key="1">
    <source>
        <dbReference type="SAM" id="Phobius"/>
    </source>
</evidence>
<dbReference type="OrthoDB" id="34422at2157"/>
<dbReference type="AlphaFoldDB" id="A0A650CLQ9"/>
<keyword evidence="1" id="KW-0812">Transmembrane</keyword>
<dbReference type="EMBL" id="CP045483">
    <property type="protein sequence ID" value="QGR18612.1"/>
    <property type="molecule type" value="Genomic_DNA"/>
</dbReference>
<dbReference type="RefSeq" id="WP_156004796.1">
    <property type="nucleotide sequence ID" value="NZ_CP045483.1"/>
</dbReference>
<evidence type="ECO:0000313" key="3">
    <source>
        <dbReference type="Proteomes" id="UP000423396"/>
    </source>
</evidence>
<dbReference type="KEGG" id="sazo:D1868_00425"/>
<feature type="transmembrane region" description="Helical" evidence="1">
    <location>
        <begin position="30"/>
        <end position="55"/>
    </location>
</feature>
<dbReference type="Proteomes" id="UP000423396">
    <property type="component" value="Chromosome"/>
</dbReference>
<gene>
    <name evidence="2" type="ORF">D1868_00425</name>
</gene>
<reference evidence="2 3" key="1">
    <citation type="submission" date="2019-10" db="EMBL/GenBank/DDBJ databases">
        <title>Genome Sequences from Six Type Strain Members of the Archaeal Family Sulfolobaceae: Acidianus ambivalens, Acidianus infernus, Metallosphaera prunae, Stygiolobus azoricus, Sulfolobus metallicus, and Sulfurisphaera ohwakuensis.</title>
        <authorList>
            <person name="Counts J.A."/>
            <person name="Kelly R.M."/>
        </authorList>
    </citation>
    <scope>NUCLEOTIDE SEQUENCE [LARGE SCALE GENOMIC DNA]</scope>
    <source>
        <strain evidence="2 3">FC6</strain>
    </source>
</reference>
<accession>A0A650CLQ9</accession>
<keyword evidence="3" id="KW-1185">Reference proteome</keyword>
<dbReference type="GeneID" id="42797496"/>